<protein>
    <submittedName>
        <fullName evidence="1">Uncharacterized protein</fullName>
    </submittedName>
</protein>
<name>A0A5M6IP53_9PROT</name>
<proteinExistence type="predicted"/>
<dbReference type="EMBL" id="VWPK01000046">
    <property type="protein sequence ID" value="KAA5609679.1"/>
    <property type="molecule type" value="Genomic_DNA"/>
</dbReference>
<comment type="caution">
    <text evidence="1">The sequence shown here is derived from an EMBL/GenBank/DDBJ whole genome shotgun (WGS) entry which is preliminary data.</text>
</comment>
<sequence length="61" mass="6854">MDEPLDVGAAQLALLRRMLSVLEVIQGELVAERERRDGLDKARATWAREQRAALDRLRAGP</sequence>
<dbReference type="Proteomes" id="UP000325255">
    <property type="component" value="Unassembled WGS sequence"/>
</dbReference>
<keyword evidence="2" id="KW-1185">Reference proteome</keyword>
<accession>A0A5M6IP53</accession>
<dbReference type="AlphaFoldDB" id="A0A5M6IP53"/>
<evidence type="ECO:0000313" key="1">
    <source>
        <dbReference type="EMBL" id="KAA5609679.1"/>
    </source>
</evidence>
<reference evidence="1 2" key="1">
    <citation type="submission" date="2019-09" db="EMBL/GenBank/DDBJ databases">
        <title>Genome sequence of Rhodovastum atsumiense, a diverse member of the Acetobacteraceae family of non-sulfur purple photosynthetic bacteria.</title>
        <authorList>
            <person name="Meyer T."/>
            <person name="Kyndt J."/>
        </authorList>
    </citation>
    <scope>NUCLEOTIDE SEQUENCE [LARGE SCALE GENOMIC DNA]</scope>
    <source>
        <strain evidence="1 2">DSM 21279</strain>
    </source>
</reference>
<gene>
    <name evidence="1" type="ORF">F1189_23245</name>
</gene>
<organism evidence="1 2">
    <name type="scientific">Rhodovastum atsumiense</name>
    <dbReference type="NCBI Taxonomy" id="504468"/>
    <lineage>
        <taxon>Bacteria</taxon>
        <taxon>Pseudomonadati</taxon>
        <taxon>Pseudomonadota</taxon>
        <taxon>Alphaproteobacteria</taxon>
        <taxon>Acetobacterales</taxon>
        <taxon>Acetobacteraceae</taxon>
        <taxon>Rhodovastum</taxon>
    </lineage>
</organism>
<evidence type="ECO:0000313" key="2">
    <source>
        <dbReference type="Proteomes" id="UP000325255"/>
    </source>
</evidence>
<dbReference type="RefSeq" id="WP_150043318.1">
    <property type="nucleotide sequence ID" value="NZ_OW485608.1"/>
</dbReference>